<keyword evidence="2" id="KW-1185">Reference proteome</keyword>
<dbReference type="PANTHER" id="PTHR15901:SF16">
    <property type="entry name" value="TESTICULAR HAPLOID EXPRESSED GENE PROTEIN"/>
    <property type="match status" value="1"/>
</dbReference>
<dbReference type="SMART" id="SM00705">
    <property type="entry name" value="THEG"/>
    <property type="match status" value="4"/>
</dbReference>
<dbReference type="InterPro" id="IPR042401">
    <property type="entry name" value="SPMAP2-like"/>
</dbReference>
<dbReference type="Pfam" id="PF14912">
    <property type="entry name" value="THEG"/>
    <property type="match status" value="2"/>
</dbReference>
<dbReference type="Proteomes" id="UP000694920">
    <property type="component" value="Unplaced"/>
</dbReference>
<evidence type="ECO:0000313" key="2">
    <source>
        <dbReference type="Proteomes" id="UP000694920"/>
    </source>
</evidence>
<gene>
    <name evidence="3" type="primary">LOC112494497</name>
</gene>
<keyword evidence="1" id="KW-0677">Repeat</keyword>
<protein>
    <submittedName>
        <fullName evidence="3">Uncharacterized protein LOC112494497</fullName>
    </submittedName>
</protein>
<dbReference type="GeneID" id="112494497"/>
<dbReference type="RefSeq" id="XP_024941715.1">
    <property type="nucleotide sequence ID" value="XM_025085947.1"/>
</dbReference>
<organism evidence="2 3">
    <name type="scientific">Cephus cinctus</name>
    <name type="common">Wheat stem sawfly</name>
    <dbReference type="NCBI Taxonomy" id="211228"/>
    <lineage>
        <taxon>Eukaryota</taxon>
        <taxon>Metazoa</taxon>
        <taxon>Ecdysozoa</taxon>
        <taxon>Arthropoda</taxon>
        <taxon>Hexapoda</taxon>
        <taxon>Insecta</taxon>
        <taxon>Pterygota</taxon>
        <taxon>Neoptera</taxon>
        <taxon>Endopterygota</taxon>
        <taxon>Hymenoptera</taxon>
        <taxon>Cephoidea</taxon>
        <taxon>Cephidae</taxon>
        <taxon>Cephus</taxon>
    </lineage>
</organism>
<dbReference type="PANTHER" id="PTHR15901">
    <property type="entry name" value="TESTICULAR HAPLOID EXPRESSED GENE PROTEIN"/>
    <property type="match status" value="1"/>
</dbReference>
<evidence type="ECO:0000313" key="3">
    <source>
        <dbReference type="RefSeq" id="XP_024941715.1"/>
    </source>
</evidence>
<dbReference type="KEGG" id="ccin:112494497"/>
<proteinExistence type="predicted"/>
<name>A0AAJ7RJM6_CEPCN</name>
<dbReference type="InterPro" id="IPR006623">
    <property type="entry name" value="THEG"/>
</dbReference>
<reference evidence="3" key="1">
    <citation type="submission" date="2025-08" db="UniProtKB">
        <authorList>
            <consortium name="RefSeq"/>
        </authorList>
    </citation>
    <scope>IDENTIFICATION</scope>
</reference>
<dbReference type="AlphaFoldDB" id="A0AAJ7RJM6"/>
<sequence length="261" mass="29904">MSHQSKLSLMSNPTPTLNHDTHYGVMSDTYLKKYRQNAISWNTPRKTRAVDSLGRIIETCNRSVSKHRKNSLRINTSHKCGKTKSRILQRCKRIQELSRPRLCIEKNVTEESKSFKVQKSALRCEASSRIKNLAKPKETKNRQKEPRTCKTTDISINLSTRIAKLAEPKIRESIAVNQLGRVNEKALFATATKRVNELAVPRIFRTENGIDKDKRSPFQVSRQALNAICSARMEELARPKVAGIYFNRCNSEVENLRLLLI</sequence>
<evidence type="ECO:0000256" key="1">
    <source>
        <dbReference type="ARBA" id="ARBA00022737"/>
    </source>
</evidence>
<accession>A0AAJ7RJM6</accession>